<dbReference type="AlphaFoldDB" id="A0A815QBB6"/>
<dbReference type="InterPro" id="IPR007527">
    <property type="entry name" value="Znf_SWIM"/>
</dbReference>
<protein>
    <recommendedName>
        <fullName evidence="2">SWIM-type domain-containing protein</fullName>
    </recommendedName>
</protein>
<evidence type="ECO:0000256" key="1">
    <source>
        <dbReference type="PROSITE-ProRule" id="PRU00325"/>
    </source>
</evidence>
<dbReference type="EMBL" id="CAJNOQ010020004">
    <property type="protein sequence ID" value="CAF1461048.1"/>
    <property type="molecule type" value="Genomic_DNA"/>
</dbReference>
<dbReference type="Proteomes" id="UP000677228">
    <property type="component" value="Unassembled WGS sequence"/>
</dbReference>
<dbReference type="EMBL" id="CAJOBC010085464">
    <property type="protein sequence ID" value="CAF4331363.1"/>
    <property type="molecule type" value="Genomic_DNA"/>
</dbReference>
<keyword evidence="7" id="KW-1185">Reference proteome</keyword>
<dbReference type="Proteomes" id="UP000682733">
    <property type="component" value="Unassembled WGS sequence"/>
</dbReference>
<gene>
    <name evidence="4" type="ORF">GPM918_LOCUS35082</name>
    <name evidence="3" type="ORF">OVA965_LOCUS9205</name>
    <name evidence="6" type="ORF">SRO942_LOCUS35797</name>
    <name evidence="5" type="ORF">TMI583_LOCUS9202</name>
</gene>
<feature type="domain" description="SWIM-type" evidence="2">
    <location>
        <begin position="107"/>
        <end position="149"/>
    </location>
</feature>
<dbReference type="GO" id="GO:0008270">
    <property type="term" value="F:zinc ion binding"/>
    <property type="evidence" value="ECO:0007669"/>
    <property type="project" value="UniProtKB-KW"/>
</dbReference>
<dbReference type="PROSITE" id="PS50966">
    <property type="entry name" value="ZF_SWIM"/>
    <property type="match status" value="1"/>
</dbReference>
<keyword evidence="1" id="KW-0862">Zinc</keyword>
<accession>A0A815QBB6</accession>
<name>A0A815QBB6_9BILA</name>
<sequence length="194" mass="22408">MVINDGEMEVNDCNVTSGSDFVITEVQTDLSPATVSIPMNRTSKSHRILLYLYGVFQLKQALSYVKEHLKPSPVFPDDYEFTIQTTENVDDLVKVRYQSRHIDSEIYHTYVEYSSSTLPPITGWYCSCIVGERTIGRCRHVAATLWHLCLDQAVTHQTKRTYNNFFDFVEDTTQFSDYENTSDEDDDKTLYELV</sequence>
<reference evidence="4" key="1">
    <citation type="submission" date="2021-02" db="EMBL/GenBank/DDBJ databases">
        <authorList>
            <person name="Nowell W R."/>
        </authorList>
    </citation>
    <scope>NUCLEOTIDE SEQUENCE</scope>
</reference>
<dbReference type="Proteomes" id="UP000681722">
    <property type="component" value="Unassembled WGS sequence"/>
</dbReference>
<keyword evidence="1" id="KW-0863">Zinc-finger</keyword>
<dbReference type="OrthoDB" id="10046738at2759"/>
<dbReference type="Proteomes" id="UP000663829">
    <property type="component" value="Unassembled WGS sequence"/>
</dbReference>
<keyword evidence="1" id="KW-0479">Metal-binding</keyword>
<evidence type="ECO:0000313" key="5">
    <source>
        <dbReference type="EMBL" id="CAF3674593.1"/>
    </source>
</evidence>
<dbReference type="EMBL" id="CAJOBA010003219">
    <property type="protein sequence ID" value="CAF3674593.1"/>
    <property type="molecule type" value="Genomic_DNA"/>
</dbReference>
<comment type="caution">
    <text evidence="4">The sequence shown here is derived from an EMBL/GenBank/DDBJ whole genome shotgun (WGS) entry which is preliminary data.</text>
</comment>
<evidence type="ECO:0000259" key="2">
    <source>
        <dbReference type="PROSITE" id="PS50966"/>
    </source>
</evidence>
<evidence type="ECO:0000313" key="3">
    <source>
        <dbReference type="EMBL" id="CAF0892611.1"/>
    </source>
</evidence>
<evidence type="ECO:0000313" key="4">
    <source>
        <dbReference type="EMBL" id="CAF1461048.1"/>
    </source>
</evidence>
<proteinExistence type="predicted"/>
<evidence type="ECO:0000313" key="7">
    <source>
        <dbReference type="Proteomes" id="UP000663829"/>
    </source>
</evidence>
<dbReference type="EMBL" id="CAJNOK010003218">
    <property type="protein sequence ID" value="CAF0892611.1"/>
    <property type="molecule type" value="Genomic_DNA"/>
</dbReference>
<organism evidence="4 7">
    <name type="scientific">Didymodactylos carnosus</name>
    <dbReference type="NCBI Taxonomy" id="1234261"/>
    <lineage>
        <taxon>Eukaryota</taxon>
        <taxon>Metazoa</taxon>
        <taxon>Spiralia</taxon>
        <taxon>Gnathifera</taxon>
        <taxon>Rotifera</taxon>
        <taxon>Eurotatoria</taxon>
        <taxon>Bdelloidea</taxon>
        <taxon>Philodinida</taxon>
        <taxon>Philodinidae</taxon>
        <taxon>Didymodactylos</taxon>
    </lineage>
</organism>
<evidence type="ECO:0000313" key="6">
    <source>
        <dbReference type="EMBL" id="CAF4331363.1"/>
    </source>
</evidence>